<dbReference type="STRING" id="55209.HA50_17065"/>
<feature type="domain" description="Ketoreductase" evidence="3">
    <location>
        <begin position="9"/>
        <end position="198"/>
    </location>
</feature>
<dbReference type="PANTHER" id="PTHR43639">
    <property type="entry name" value="OXIDOREDUCTASE, SHORT-CHAIN DEHYDROGENASE/REDUCTASE FAMILY (AFU_ORTHOLOGUE AFUA_5G02870)"/>
    <property type="match status" value="1"/>
</dbReference>
<proteinExistence type="inferred from homology"/>
<evidence type="ECO:0000256" key="2">
    <source>
        <dbReference type="ARBA" id="ARBA00023002"/>
    </source>
</evidence>
<dbReference type="InterPro" id="IPR002347">
    <property type="entry name" value="SDR_fam"/>
</dbReference>
<dbReference type="SUPFAM" id="SSF51735">
    <property type="entry name" value="NAD(P)-binding Rossmann-fold domains"/>
    <property type="match status" value="1"/>
</dbReference>
<dbReference type="Gene3D" id="3.40.50.720">
    <property type="entry name" value="NAD(P)-binding Rossmann-like Domain"/>
    <property type="match status" value="1"/>
</dbReference>
<dbReference type="PROSITE" id="PS00061">
    <property type="entry name" value="ADH_SHORT"/>
    <property type="match status" value="1"/>
</dbReference>
<evidence type="ECO:0000313" key="4">
    <source>
        <dbReference type="EMBL" id="ORM95824.1"/>
    </source>
</evidence>
<dbReference type="CDD" id="cd05233">
    <property type="entry name" value="SDR_c"/>
    <property type="match status" value="1"/>
</dbReference>
<dbReference type="OrthoDB" id="9809287at2"/>
<keyword evidence="2" id="KW-0560">Oxidoreductase</keyword>
<dbReference type="GO" id="GO:0016491">
    <property type="term" value="F:oxidoreductase activity"/>
    <property type="evidence" value="ECO:0007669"/>
    <property type="project" value="UniProtKB-KW"/>
</dbReference>
<dbReference type="SMART" id="SM00822">
    <property type="entry name" value="PKS_KR"/>
    <property type="match status" value="1"/>
</dbReference>
<name>A0A1X1F0Y0_PANCY</name>
<dbReference type="InterPro" id="IPR057326">
    <property type="entry name" value="KR_dom"/>
</dbReference>
<dbReference type="PRINTS" id="PR00080">
    <property type="entry name" value="SDRFAMILY"/>
</dbReference>
<keyword evidence="5" id="KW-1185">Reference proteome</keyword>
<dbReference type="RefSeq" id="WP_084878593.1">
    <property type="nucleotide sequence ID" value="NZ_JAGGMY010000001.1"/>
</dbReference>
<protein>
    <submittedName>
        <fullName evidence="4">NAD(P)-dependent oxidoreductase</fullName>
    </submittedName>
</protein>
<sequence>MSKIGPNKGTVLVTGGTRGIGRAISIKLSKQGFNVAINYANSGDEAESILKEISLAGGHAMSFKADIGIYKEIPRLFSDIEKKLGKLTAFVGNAGIQGDFVRTDEQTAHNLEHLFSINVIGLMLCAGEAVRRLSTLHGGLGGCIVFTSSAAARLGGLPGLASYAASKGAVDSFTRGLANEVGREGIRVNAIAPGIIDTRMASPEAFEIAKKSVPLGRVGSPDEVADVVAWLLSPQATYVTGAVIPVTGGR</sequence>
<comment type="caution">
    <text evidence="4">The sequence shown here is derived from an EMBL/GenBank/DDBJ whole genome shotgun (WGS) entry which is preliminary data.</text>
</comment>
<reference evidence="4 5" key="1">
    <citation type="journal article" date="2017" name="Antonie Van Leeuwenhoek">
        <title>Phylogenomic resolution of the bacterial genus Pantoea and its relationship with Erwinia and Tatumella.</title>
        <authorList>
            <person name="Palmer M."/>
            <person name="Steenkamp E.T."/>
            <person name="Coetzee M.P."/>
            <person name="Chan W.Y."/>
            <person name="van Zyl E."/>
            <person name="De Maayer P."/>
            <person name="Coutinho T.A."/>
            <person name="Blom J."/>
            <person name="Smits T.H."/>
            <person name="Duffy B."/>
            <person name="Venter S.N."/>
        </authorList>
    </citation>
    <scope>NUCLEOTIDE SEQUENCE [LARGE SCALE GENOMIC DNA]</scope>
    <source>
        <strain evidence="4 5">LMG 2657</strain>
    </source>
</reference>
<accession>A0A1X1F0Y0</accession>
<dbReference type="EMBL" id="MLJI01000001">
    <property type="protein sequence ID" value="ORM95824.1"/>
    <property type="molecule type" value="Genomic_DNA"/>
</dbReference>
<organism evidence="4 5">
    <name type="scientific">Pantoea cypripedii</name>
    <name type="common">Pectobacterium cypripedii</name>
    <name type="synonym">Erwinia cypripedii</name>
    <dbReference type="NCBI Taxonomy" id="55209"/>
    <lineage>
        <taxon>Bacteria</taxon>
        <taxon>Pseudomonadati</taxon>
        <taxon>Pseudomonadota</taxon>
        <taxon>Gammaproteobacteria</taxon>
        <taxon>Enterobacterales</taxon>
        <taxon>Erwiniaceae</taxon>
        <taxon>Pantoea</taxon>
    </lineage>
</organism>
<comment type="similarity">
    <text evidence="1">Belongs to the short-chain dehydrogenases/reductases (SDR) family.</text>
</comment>
<dbReference type="InterPro" id="IPR020904">
    <property type="entry name" value="Sc_DH/Rdtase_CS"/>
</dbReference>
<dbReference type="AlphaFoldDB" id="A0A1X1F0Y0"/>
<dbReference type="PRINTS" id="PR00081">
    <property type="entry name" value="GDHRDH"/>
</dbReference>
<evidence type="ECO:0000313" key="5">
    <source>
        <dbReference type="Proteomes" id="UP000193749"/>
    </source>
</evidence>
<evidence type="ECO:0000256" key="1">
    <source>
        <dbReference type="ARBA" id="ARBA00006484"/>
    </source>
</evidence>
<dbReference type="PANTHER" id="PTHR43639:SF1">
    <property type="entry name" value="SHORT-CHAIN DEHYDROGENASE_REDUCTASE FAMILY PROTEIN"/>
    <property type="match status" value="1"/>
</dbReference>
<dbReference type="Pfam" id="PF13561">
    <property type="entry name" value="adh_short_C2"/>
    <property type="match status" value="1"/>
</dbReference>
<evidence type="ECO:0000259" key="3">
    <source>
        <dbReference type="SMART" id="SM00822"/>
    </source>
</evidence>
<gene>
    <name evidence="4" type="ORF">HA50_17065</name>
</gene>
<dbReference type="InterPro" id="IPR036291">
    <property type="entry name" value="NAD(P)-bd_dom_sf"/>
</dbReference>
<dbReference type="Proteomes" id="UP000193749">
    <property type="component" value="Unassembled WGS sequence"/>
</dbReference>
<dbReference type="FunFam" id="3.40.50.720:FF:000084">
    <property type="entry name" value="Short-chain dehydrogenase reductase"/>
    <property type="match status" value="1"/>
</dbReference>